<dbReference type="Proteomes" id="UP000691718">
    <property type="component" value="Unassembled WGS sequence"/>
</dbReference>
<organism evidence="2 3">
    <name type="scientific">Parnassius apollo</name>
    <name type="common">Apollo butterfly</name>
    <name type="synonym">Papilio apollo</name>
    <dbReference type="NCBI Taxonomy" id="110799"/>
    <lineage>
        <taxon>Eukaryota</taxon>
        <taxon>Metazoa</taxon>
        <taxon>Ecdysozoa</taxon>
        <taxon>Arthropoda</taxon>
        <taxon>Hexapoda</taxon>
        <taxon>Insecta</taxon>
        <taxon>Pterygota</taxon>
        <taxon>Neoptera</taxon>
        <taxon>Endopterygota</taxon>
        <taxon>Lepidoptera</taxon>
        <taxon>Glossata</taxon>
        <taxon>Ditrysia</taxon>
        <taxon>Papilionoidea</taxon>
        <taxon>Papilionidae</taxon>
        <taxon>Parnassiinae</taxon>
        <taxon>Parnassini</taxon>
        <taxon>Parnassius</taxon>
        <taxon>Parnassius</taxon>
    </lineage>
</organism>
<evidence type="ECO:0000313" key="3">
    <source>
        <dbReference type="Proteomes" id="UP000691718"/>
    </source>
</evidence>
<proteinExistence type="predicted"/>
<comment type="caution">
    <text evidence="2">The sequence shown here is derived from an EMBL/GenBank/DDBJ whole genome shotgun (WGS) entry which is preliminary data.</text>
</comment>
<name>A0A8S3WET4_PARAO</name>
<keyword evidence="3" id="KW-1185">Reference proteome</keyword>
<feature type="compositionally biased region" description="Basic and acidic residues" evidence="1">
    <location>
        <begin position="12"/>
        <end position="31"/>
    </location>
</feature>
<dbReference type="EMBL" id="CAJQZP010000295">
    <property type="protein sequence ID" value="CAG4955240.1"/>
    <property type="molecule type" value="Genomic_DNA"/>
</dbReference>
<reference evidence="2" key="1">
    <citation type="submission" date="2021-04" db="EMBL/GenBank/DDBJ databases">
        <authorList>
            <person name="Tunstrom K."/>
        </authorList>
    </citation>
    <scope>NUCLEOTIDE SEQUENCE</scope>
</reference>
<dbReference type="OrthoDB" id="126772at2759"/>
<evidence type="ECO:0000313" key="2">
    <source>
        <dbReference type="EMBL" id="CAG4955240.1"/>
    </source>
</evidence>
<feature type="region of interest" description="Disordered" evidence="1">
    <location>
        <begin position="1"/>
        <end position="31"/>
    </location>
</feature>
<protein>
    <submittedName>
        <fullName evidence="2">(apollo) hypothetical protein</fullName>
    </submittedName>
</protein>
<gene>
    <name evidence="2" type="ORF">PAPOLLO_LOCUS5267</name>
</gene>
<evidence type="ECO:0000256" key="1">
    <source>
        <dbReference type="SAM" id="MobiDB-lite"/>
    </source>
</evidence>
<sequence length="374" mass="41621">MPYEECGVSSTTDHKYIKDTKSPHSKEDTETLKTNNTLPASLNIITSPSLKDIFTEGFNSTNEILTRTEATMVKIYPNLSTVIISNLLTTSISEKMSEKSNFTTSIIPMNKTVTLPSTLVTSELKVNESWTSKSNDEASINISHSHFVSPVIPIRRNCTRKKNNTYSWSLPSTAAYNNMSYSSHATQEKVNKTNSKSFLSTITSNVDSVFTPSVLKLSTSKINLPHTKDTFNTVTEISLETNASIFNLSKVNNTSKPSFINLQTIKNTQTNTEAPSIPNTAEKNTITFNTTTNAKLASFKATTKMETEYNITKSLKTVKTSPQTPCATNTYPKNCNRPFTWETTLKGERRDMFQILRANFGDKIKTLNGYNSLA</sequence>
<dbReference type="AlphaFoldDB" id="A0A8S3WET4"/>
<accession>A0A8S3WET4</accession>